<comment type="caution">
    <text evidence="1">The sequence shown here is derived from an EMBL/GenBank/DDBJ whole genome shotgun (WGS) entry which is preliminary data.</text>
</comment>
<dbReference type="PANTHER" id="PTHR33067:SF9">
    <property type="entry name" value="RNA-DIRECTED DNA POLYMERASE"/>
    <property type="match status" value="1"/>
</dbReference>
<sequence>VSKNLNLKDRVNNFVAFPGESVSNSWDRFTSFVRSVPNNHIDDESLKENFYRGKYDNNKVVLDIIADFSYGECTYAEIVEKMEKISHNNKAWRIRKSNIGRDTFAAQMARVEDMLQKMRRRFATSDEHSNKMRGDLANIGQKVDAHAISIKHLELHMAQLSATVNPRQPGTLPINTIQNPKNDGHCIVVTNQDGKKTIDPYMPSGVENEVRKEDELVEDNGELVDKEVKKSEIPQKVIPIHRPPLPFPQTLVKKTEDGKYRRFITMLKQLSINFPLIESLEQIPGYAKLMKDIVTNKRSVSFEDDDQMQHSSAITTRSLVQKKQDPDFFTIPCTIGLLYFAKARCDLGARINLKPLSINKKLGLGDPKPTSIWL</sequence>
<dbReference type="PANTHER" id="PTHR33067">
    <property type="entry name" value="RNA-DIRECTED DNA POLYMERASE-RELATED"/>
    <property type="match status" value="1"/>
</dbReference>
<name>A0A6N2BXU5_SOLCI</name>
<proteinExistence type="predicted"/>
<feature type="non-terminal residue" evidence="1">
    <location>
        <position position="1"/>
    </location>
</feature>
<gene>
    <name evidence="1" type="ORF">EJD97_003563</name>
</gene>
<dbReference type="AlphaFoldDB" id="A0A6N2BXU5"/>
<protein>
    <recommendedName>
        <fullName evidence="2">Retrotransposon gag domain-containing protein</fullName>
    </recommendedName>
</protein>
<dbReference type="EMBL" id="RXGB01001487">
    <property type="protein sequence ID" value="TMW98728.1"/>
    <property type="molecule type" value="Genomic_DNA"/>
</dbReference>
<reference evidence="1" key="1">
    <citation type="submission" date="2019-05" db="EMBL/GenBank/DDBJ databases">
        <title>The de novo reference genome and transcriptome assemblies of the wild tomato species Solanum chilense.</title>
        <authorList>
            <person name="Stam R."/>
            <person name="Nosenko T."/>
            <person name="Hoerger A.C."/>
            <person name="Stephan W."/>
            <person name="Seidel M.A."/>
            <person name="Kuhn J.M.M."/>
            <person name="Haberer G."/>
            <person name="Tellier A."/>
        </authorList>
    </citation>
    <scope>NUCLEOTIDE SEQUENCE</scope>
    <source>
        <tissue evidence="1">Mature leaves</tissue>
    </source>
</reference>
<organism evidence="1">
    <name type="scientific">Solanum chilense</name>
    <name type="common">Tomato</name>
    <name type="synonym">Lycopersicon chilense</name>
    <dbReference type="NCBI Taxonomy" id="4083"/>
    <lineage>
        <taxon>Eukaryota</taxon>
        <taxon>Viridiplantae</taxon>
        <taxon>Streptophyta</taxon>
        <taxon>Embryophyta</taxon>
        <taxon>Tracheophyta</taxon>
        <taxon>Spermatophyta</taxon>
        <taxon>Magnoliopsida</taxon>
        <taxon>eudicotyledons</taxon>
        <taxon>Gunneridae</taxon>
        <taxon>Pentapetalae</taxon>
        <taxon>asterids</taxon>
        <taxon>lamiids</taxon>
        <taxon>Solanales</taxon>
        <taxon>Solanaceae</taxon>
        <taxon>Solanoideae</taxon>
        <taxon>Solaneae</taxon>
        <taxon>Solanum</taxon>
        <taxon>Solanum subgen. Lycopersicon</taxon>
    </lineage>
</organism>
<evidence type="ECO:0000313" key="1">
    <source>
        <dbReference type="EMBL" id="TMW98728.1"/>
    </source>
</evidence>
<feature type="non-terminal residue" evidence="1">
    <location>
        <position position="374"/>
    </location>
</feature>
<accession>A0A6N2BXU5</accession>
<evidence type="ECO:0008006" key="2">
    <source>
        <dbReference type="Google" id="ProtNLM"/>
    </source>
</evidence>